<keyword evidence="1" id="KW-0472">Membrane</keyword>
<evidence type="ECO:0000313" key="2">
    <source>
        <dbReference type="EMBL" id="BDZ57718.1"/>
    </source>
</evidence>
<sequence length="275" mass="29456">MSTAADTRTTRPEPRPAVALPSRLDDVPATGVPFARLVKVELRKATDTRAGRWLLGLIGLVTLIALVAVLFVGSPTDDKNFGTFLTTTFLPQNIFLPIVGILVVTAEWSQRTGLVTFSLEPRRGRVGFAKLVAAIVLGLATVALGAVLAAGTTFAGQLIRGTDPSWSIGWQTVLGIVVGQIVAVAMGVAFGMLLQNTPAAIVAYLVLPMLWSILGAAVSWLSTAGEWLDTSRTLQPLYEAQMQGDDWPKLFVSIAVWVVLPLVLGMIRLRRSEVK</sequence>
<proteinExistence type="predicted"/>
<keyword evidence="3" id="KW-1185">Reference proteome</keyword>
<reference evidence="3" key="1">
    <citation type="journal article" date="2019" name="Int. J. Syst. Evol. Microbiol.">
        <title>The Global Catalogue of Microorganisms (GCM) 10K type strain sequencing project: providing services to taxonomists for standard genome sequencing and annotation.</title>
        <authorList>
            <consortium name="The Broad Institute Genomics Platform"/>
            <consortium name="The Broad Institute Genome Sequencing Center for Infectious Disease"/>
            <person name="Wu L."/>
            <person name="Ma J."/>
        </authorList>
    </citation>
    <scope>NUCLEOTIDE SEQUENCE [LARGE SCALE GENOMIC DNA]</scope>
    <source>
        <strain evidence="3">NBRC 110608</strain>
    </source>
</reference>
<name>A0ABM8H9W0_9MICO</name>
<evidence type="ECO:0000313" key="3">
    <source>
        <dbReference type="Proteomes" id="UP001321421"/>
    </source>
</evidence>
<feature type="transmembrane region" description="Helical" evidence="1">
    <location>
        <begin position="201"/>
        <end position="221"/>
    </location>
</feature>
<accession>A0ABM8H9W0</accession>
<dbReference type="Proteomes" id="UP001321421">
    <property type="component" value="Chromosome"/>
</dbReference>
<evidence type="ECO:0008006" key="4">
    <source>
        <dbReference type="Google" id="ProtNLM"/>
    </source>
</evidence>
<keyword evidence="1" id="KW-0812">Transmembrane</keyword>
<feature type="transmembrane region" description="Helical" evidence="1">
    <location>
        <begin position="131"/>
        <end position="156"/>
    </location>
</feature>
<keyword evidence="1" id="KW-1133">Transmembrane helix</keyword>
<evidence type="ECO:0000256" key="1">
    <source>
        <dbReference type="SAM" id="Phobius"/>
    </source>
</evidence>
<gene>
    <name evidence="2" type="ORF">GCM10025872_13750</name>
</gene>
<feature type="transmembrane region" description="Helical" evidence="1">
    <location>
        <begin position="53"/>
        <end position="74"/>
    </location>
</feature>
<feature type="transmembrane region" description="Helical" evidence="1">
    <location>
        <begin position="250"/>
        <end position="269"/>
    </location>
</feature>
<protein>
    <recommendedName>
        <fullName evidence="4">ABC transporter permease</fullName>
    </recommendedName>
</protein>
<dbReference type="RefSeq" id="WP_289232665.1">
    <property type="nucleotide sequence ID" value="NZ_AP027735.1"/>
</dbReference>
<organism evidence="2 3">
    <name type="scientific">Barrientosiimonas endolithica</name>
    <dbReference type="NCBI Taxonomy" id="1535208"/>
    <lineage>
        <taxon>Bacteria</taxon>
        <taxon>Bacillati</taxon>
        <taxon>Actinomycetota</taxon>
        <taxon>Actinomycetes</taxon>
        <taxon>Micrococcales</taxon>
        <taxon>Dermacoccaceae</taxon>
        <taxon>Barrientosiimonas</taxon>
    </lineage>
</organism>
<feature type="transmembrane region" description="Helical" evidence="1">
    <location>
        <begin position="168"/>
        <end position="194"/>
    </location>
</feature>
<dbReference type="EMBL" id="AP027735">
    <property type="protein sequence ID" value="BDZ57718.1"/>
    <property type="molecule type" value="Genomic_DNA"/>
</dbReference>